<dbReference type="Proteomes" id="UP000261340">
    <property type="component" value="Unplaced"/>
</dbReference>
<proteinExistence type="predicted"/>
<dbReference type="Ensembl" id="ENSACIT00000025419.1">
    <property type="protein sequence ID" value="ENSACIP00000024770.1"/>
    <property type="gene ID" value="ENSACIG00000019226.1"/>
</dbReference>
<dbReference type="GeneTree" id="ENSGT00390000005766"/>
<feature type="transmembrane region" description="Helical" evidence="2">
    <location>
        <begin position="44"/>
        <end position="66"/>
    </location>
</feature>
<dbReference type="OMA" id="ANANRKW"/>
<dbReference type="PANTHER" id="PTHR34929">
    <property type="entry name" value="ZGC:153157"/>
    <property type="match status" value="1"/>
</dbReference>
<feature type="region of interest" description="Disordered" evidence="1">
    <location>
        <begin position="68"/>
        <end position="132"/>
    </location>
</feature>
<keyword evidence="2" id="KW-0472">Membrane</keyword>
<dbReference type="InterPro" id="IPR029162">
    <property type="entry name" value="InaF-motif"/>
</dbReference>
<dbReference type="AlphaFoldDB" id="A0A3Q0SXK1"/>
<evidence type="ECO:0000313" key="3">
    <source>
        <dbReference type="Ensembl" id="ENSACIP00000024770.1"/>
    </source>
</evidence>
<reference evidence="3" key="1">
    <citation type="submission" date="2025-08" db="UniProtKB">
        <authorList>
            <consortium name="Ensembl"/>
        </authorList>
    </citation>
    <scope>IDENTIFICATION</scope>
</reference>
<reference evidence="3" key="2">
    <citation type="submission" date="2025-09" db="UniProtKB">
        <authorList>
            <consortium name="Ensembl"/>
        </authorList>
    </citation>
    <scope>IDENTIFICATION</scope>
</reference>
<dbReference type="Pfam" id="PF15018">
    <property type="entry name" value="InaF-motif"/>
    <property type="match status" value="1"/>
</dbReference>
<keyword evidence="2" id="KW-0812">Transmembrane</keyword>
<protein>
    <submittedName>
        <fullName evidence="3">InaF motif containing 2</fullName>
    </submittedName>
</protein>
<evidence type="ECO:0000256" key="1">
    <source>
        <dbReference type="SAM" id="MobiDB-lite"/>
    </source>
</evidence>
<evidence type="ECO:0000313" key="4">
    <source>
        <dbReference type="Proteomes" id="UP000261340"/>
    </source>
</evidence>
<name>A0A3Q0SXK1_AMPCI</name>
<sequence length="132" mass="14827">MRDPRSWTWRLGHAERGRPVTYTGEKKAQLAANANRKWVRLATVVAYVLSVSMAAIVLAVYYSLIWKPAAGPGPSCNRTGTCAEGSRRNPSECDVDKDNDVTDNGLSKHRLYTQGGMHTERKSTKHTWEHRD</sequence>
<evidence type="ECO:0000256" key="2">
    <source>
        <dbReference type="SAM" id="Phobius"/>
    </source>
</evidence>
<dbReference type="PANTHER" id="PTHR34929:SF1">
    <property type="entry name" value="INAF MOTIF CONTAINING 2"/>
    <property type="match status" value="1"/>
</dbReference>
<feature type="compositionally biased region" description="Basic and acidic residues" evidence="1">
    <location>
        <begin position="85"/>
        <end position="100"/>
    </location>
</feature>
<feature type="compositionally biased region" description="Basic and acidic residues" evidence="1">
    <location>
        <begin position="118"/>
        <end position="132"/>
    </location>
</feature>
<organism evidence="3 4">
    <name type="scientific">Amphilophus citrinellus</name>
    <name type="common">Midas cichlid</name>
    <name type="synonym">Cichlasoma citrinellum</name>
    <dbReference type="NCBI Taxonomy" id="61819"/>
    <lineage>
        <taxon>Eukaryota</taxon>
        <taxon>Metazoa</taxon>
        <taxon>Chordata</taxon>
        <taxon>Craniata</taxon>
        <taxon>Vertebrata</taxon>
        <taxon>Euteleostomi</taxon>
        <taxon>Actinopterygii</taxon>
        <taxon>Neopterygii</taxon>
        <taxon>Teleostei</taxon>
        <taxon>Neoteleostei</taxon>
        <taxon>Acanthomorphata</taxon>
        <taxon>Ovalentaria</taxon>
        <taxon>Cichlomorphae</taxon>
        <taxon>Cichliformes</taxon>
        <taxon>Cichlidae</taxon>
        <taxon>New World cichlids</taxon>
        <taxon>Cichlasomatinae</taxon>
        <taxon>Heroini</taxon>
        <taxon>Amphilophus</taxon>
    </lineage>
</organism>
<accession>A0A3Q0SXK1</accession>
<keyword evidence="4" id="KW-1185">Reference proteome</keyword>
<keyword evidence="2" id="KW-1133">Transmembrane helix</keyword>